<dbReference type="Pfam" id="PF01580">
    <property type="entry name" value="FtsK_SpoIIIE"/>
    <property type="match status" value="1"/>
</dbReference>
<dbReference type="SMART" id="SM00382">
    <property type="entry name" value="AAA"/>
    <property type="match status" value="1"/>
</dbReference>
<reference evidence="5 6" key="1">
    <citation type="submission" date="2014-12" db="EMBL/GenBank/DDBJ databases">
        <title>Genome sequencing of Arthrobacter phenanthrenivorans SWC37.</title>
        <authorList>
            <person name="Tan P.W."/>
            <person name="Chan K.-G."/>
        </authorList>
    </citation>
    <scope>NUCLEOTIDE SEQUENCE [LARGE SCALE GENOMIC DNA]</scope>
    <source>
        <strain evidence="5 6">SWC37</strain>
    </source>
</reference>
<evidence type="ECO:0000256" key="1">
    <source>
        <dbReference type="ARBA" id="ARBA00022741"/>
    </source>
</evidence>
<organism evidence="5 6">
    <name type="scientific">Pseudarthrobacter phenanthrenivorans</name>
    <name type="common">Arthrobacter phenanthrenivorans</name>
    <dbReference type="NCBI Taxonomy" id="361575"/>
    <lineage>
        <taxon>Bacteria</taxon>
        <taxon>Bacillati</taxon>
        <taxon>Actinomycetota</taxon>
        <taxon>Actinomycetes</taxon>
        <taxon>Micrococcales</taxon>
        <taxon>Micrococcaceae</taxon>
        <taxon>Pseudarthrobacter</taxon>
    </lineage>
</organism>
<dbReference type="CDD" id="cd01127">
    <property type="entry name" value="TrwB_TraG_TraD_VirD4"/>
    <property type="match status" value="1"/>
</dbReference>
<name>A0A0B4DWA0_PSEPS</name>
<accession>A0A0B4DWA0</accession>
<keyword evidence="2 3" id="KW-0067">ATP-binding</keyword>
<proteinExistence type="predicted"/>
<sequence>MSTTTANRLALGHAEDQSPISLDLAASAHTLVVGGTGSGKTVALRQLATQALDQGFEVVIIDAIRRALGFRAFADRATLAATHDEAIRVLEGLDAGLSRRDEGARPILVIIDEYAPTVIDEPLPRGLNKADPLYIEAQEHNARTERIRHLVEAIIRKGRSAGVHLVISTQRPDCETLPGAVREHLGNAIIAVRPGMRISDLAAMVVHGFATGANEAAVNDALTQAAAQENRGHAVLVSSGTVTPFRVTLPANA</sequence>
<dbReference type="AlphaFoldDB" id="A0A0B4DWA0"/>
<evidence type="ECO:0000313" key="5">
    <source>
        <dbReference type="EMBL" id="KIC68725.1"/>
    </source>
</evidence>
<dbReference type="InterPro" id="IPR027417">
    <property type="entry name" value="P-loop_NTPase"/>
</dbReference>
<dbReference type="SUPFAM" id="SSF52540">
    <property type="entry name" value="P-loop containing nucleoside triphosphate hydrolases"/>
    <property type="match status" value="1"/>
</dbReference>
<dbReference type="PANTHER" id="PTHR22683">
    <property type="entry name" value="SPORULATION PROTEIN RELATED"/>
    <property type="match status" value="1"/>
</dbReference>
<protein>
    <recommendedName>
        <fullName evidence="4">FtsK domain-containing protein</fullName>
    </recommendedName>
</protein>
<dbReference type="PROSITE" id="PS50901">
    <property type="entry name" value="FTSK"/>
    <property type="match status" value="1"/>
</dbReference>
<comment type="caution">
    <text evidence="5">The sequence shown here is derived from an EMBL/GenBank/DDBJ whole genome shotgun (WGS) entry which is preliminary data.</text>
</comment>
<evidence type="ECO:0000313" key="6">
    <source>
        <dbReference type="Proteomes" id="UP000031196"/>
    </source>
</evidence>
<keyword evidence="1 3" id="KW-0547">Nucleotide-binding</keyword>
<feature type="domain" description="FtsK" evidence="4">
    <location>
        <begin position="17"/>
        <end position="200"/>
    </location>
</feature>
<evidence type="ECO:0000259" key="4">
    <source>
        <dbReference type="PROSITE" id="PS50901"/>
    </source>
</evidence>
<feature type="binding site" evidence="3">
    <location>
        <begin position="34"/>
        <end position="41"/>
    </location>
    <ligand>
        <name>ATP</name>
        <dbReference type="ChEBI" id="CHEBI:30616"/>
    </ligand>
</feature>
<dbReference type="InterPro" id="IPR002543">
    <property type="entry name" value="FtsK_dom"/>
</dbReference>
<dbReference type="EMBL" id="JWTB01000008">
    <property type="protein sequence ID" value="KIC68725.1"/>
    <property type="molecule type" value="Genomic_DNA"/>
</dbReference>
<dbReference type="GO" id="GO:0003677">
    <property type="term" value="F:DNA binding"/>
    <property type="evidence" value="ECO:0007669"/>
    <property type="project" value="InterPro"/>
</dbReference>
<dbReference type="Proteomes" id="UP000031196">
    <property type="component" value="Unassembled WGS sequence"/>
</dbReference>
<gene>
    <name evidence="5" type="ORF">RM50_04525</name>
</gene>
<dbReference type="OrthoDB" id="5083868at2"/>
<dbReference type="InterPro" id="IPR050206">
    <property type="entry name" value="FtsK/SpoIIIE/SftA"/>
</dbReference>
<dbReference type="RefSeq" id="WP_043450433.1">
    <property type="nucleotide sequence ID" value="NZ_JWTB01000008.1"/>
</dbReference>
<dbReference type="InterPro" id="IPR003593">
    <property type="entry name" value="AAA+_ATPase"/>
</dbReference>
<dbReference type="PANTHER" id="PTHR22683:SF41">
    <property type="entry name" value="DNA TRANSLOCASE FTSK"/>
    <property type="match status" value="1"/>
</dbReference>
<evidence type="ECO:0000256" key="3">
    <source>
        <dbReference type="PROSITE-ProRule" id="PRU00289"/>
    </source>
</evidence>
<dbReference type="GO" id="GO:0005524">
    <property type="term" value="F:ATP binding"/>
    <property type="evidence" value="ECO:0007669"/>
    <property type="project" value="UniProtKB-UniRule"/>
</dbReference>
<evidence type="ECO:0000256" key="2">
    <source>
        <dbReference type="ARBA" id="ARBA00022840"/>
    </source>
</evidence>
<dbReference type="Gene3D" id="3.40.50.300">
    <property type="entry name" value="P-loop containing nucleotide triphosphate hydrolases"/>
    <property type="match status" value="2"/>
</dbReference>